<name>A0A1G2BDU5_9BACT</name>
<dbReference type="PANTHER" id="PTHR47618:SF1">
    <property type="entry name" value="BIFUNCTIONAL OLIGORIBONUCLEASE AND PAP PHOSPHATASE NRNA"/>
    <property type="match status" value="1"/>
</dbReference>
<dbReference type="InterPro" id="IPR051319">
    <property type="entry name" value="Oligoribo/pAp-PDE_c-di-AMP_PDE"/>
</dbReference>
<dbReference type="InterPro" id="IPR038763">
    <property type="entry name" value="DHH_sf"/>
</dbReference>
<sequence length="380" mass="42918">MPKRTKEQQILALLKQSSSILICLPQHPSTDAIASGLGLLAVVEKMAKKGKVVSADFQLPANHSFLPKSHEIFDDLTSLRKFIISIDISKTSIEEMSYNIEGDKAKIYVAPKDGMFTENDVHTEMGDYAFDLAITVDGHDLENLGRIYEQNVDFFYHTPIINIDHSPENTHFGQVNMINVTATSTSEIIFELVQDWGHDILDEYIATNLLTGMISKTKSFQSGSVTPRSLAIASHLISQGARREEIVKHLYQSKQVSTLKLWGRALSKLQADIEHKIVWSILTQEDFTQTQTKEKDLPDVIDELIINTPEARNVFMLYTDFGTEIKGLISTAPYLNALELFADLNPQGTDHFVRFTQKNRSLKELEEIILNRLRQAVRGR</sequence>
<dbReference type="Proteomes" id="UP000176420">
    <property type="component" value="Unassembled WGS sequence"/>
</dbReference>
<evidence type="ECO:0000313" key="2">
    <source>
        <dbReference type="EMBL" id="OGY87205.1"/>
    </source>
</evidence>
<dbReference type="SUPFAM" id="SSF64182">
    <property type="entry name" value="DHH phosphoesterases"/>
    <property type="match status" value="1"/>
</dbReference>
<feature type="domain" description="DDH" evidence="1">
    <location>
        <begin position="20"/>
        <end position="212"/>
    </location>
</feature>
<dbReference type="Gene3D" id="3.10.310.30">
    <property type="match status" value="1"/>
</dbReference>
<dbReference type="PANTHER" id="PTHR47618">
    <property type="entry name" value="BIFUNCTIONAL OLIGORIBONUCLEASE AND PAP PHOSPHATASE NRNA"/>
    <property type="match status" value="1"/>
</dbReference>
<dbReference type="AlphaFoldDB" id="A0A1G2BDU5"/>
<comment type="caution">
    <text evidence="2">The sequence shown here is derived from an EMBL/GenBank/DDBJ whole genome shotgun (WGS) entry which is preliminary data.</text>
</comment>
<evidence type="ECO:0000259" key="1">
    <source>
        <dbReference type="Pfam" id="PF01368"/>
    </source>
</evidence>
<dbReference type="InterPro" id="IPR001667">
    <property type="entry name" value="DDH_dom"/>
</dbReference>
<protein>
    <recommendedName>
        <fullName evidence="1">DDH domain-containing protein</fullName>
    </recommendedName>
</protein>
<dbReference type="Gene3D" id="3.90.1640.10">
    <property type="entry name" value="inorganic pyrophosphatase (n-terminal core)"/>
    <property type="match status" value="2"/>
</dbReference>
<gene>
    <name evidence="2" type="ORF">A2319_00990</name>
</gene>
<proteinExistence type="predicted"/>
<accession>A0A1G2BDU5</accession>
<organism evidence="2 3">
    <name type="scientific">Candidatus Kerfeldbacteria bacterium RIFOXYB2_FULL_38_14</name>
    <dbReference type="NCBI Taxonomy" id="1798547"/>
    <lineage>
        <taxon>Bacteria</taxon>
        <taxon>Candidatus Kerfeldiibacteriota</taxon>
    </lineage>
</organism>
<dbReference type="Pfam" id="PF01368">
    <property type="entry name" value="DHH"/>
    <property type="match status" value="1"/>
</dbReference>
<reference evidence="2 3" key="1">
    <citation type="journal article" date="2016" name="Nat. Commun.">
        <title>Thousands of microbial genomes shed light on interconnected biogeochemical processes in an aquifer system.</title>
        <authorList>
            <person name="Anantharaman K."/>
            <person name="Brown C.T."/>
            <person name="Hug L.A."/>
            <person name="Sharon I."/>
            <person name="Castelle C.J."/>
            <person name="Probst A.J."/>
            <person name="Thomas B.C."/>
            <person name="Singh A."/>
            <person name="Wilkins M.J."/>
            <person name="Karaoz U."/>
            <person name="Brodie E.L."/>
            <person name="Williams K.H."/>
            <person name="Hubbard S.S."/>
            <person name="Banfield J.F."/>
        </authorList>
    </citation>
    <scope>NUCLEOTIDE SEQUENCE [LARGE SCALE GENOMIC DNA]</scope>
</reference>
<dbReference type="EMBL" id="MHKI01000010">
    <property type="protein sequence ID" value="OGY87205.1"/>
    <property type="molecule type" value="Genomic_DNA"/>
</dbReference>
<evidence type="ECO:0000313" key="3">
    <source>
        <dbReference type="Proteomes" id="UP000176420"/>
    </source>
</evidence>